<dbReference type="InterPro" id="IPR003439">
    <property type="entry name" value="ABC_transporter-like_ATP-bd"/>
</dbReference>
<dbReference type="InterPro" id="IPR050086">
    <property type="entry name" value="MetN_ABC_transporter-like"/>
</dbReference>
<keyword evidence="1" id="KW-0813">Transport</keyword>
<dbReference type="SMART" id="SM00930">
    <property type="entry name" value="NIL"/>
    <property type="match status" value="1"/>
</dbReference>
<keyword evidence="2" id="KW-1003">Cell membrane</keyword>
<dbReference type="PANTHER" id="PTHR43166">
    <property type="entry name" value="AMINO ACID IMPORT ATP-BINDING PROTEIN"/>
    <property type="match status" value="1"/>
</dbReference>
<keyword evidence="8" id="KW-1185">Reference proteome</keyword>
<feature type="domain" description="NIL" evidence="6">
    <location>
        <begin position="130"/>
        <end position="201"/>
    </location>
</feature>
<keyword evidence="7" id="KW-0547">Nucleotide-binding</keyword>
<keyword evidence="4" id="KW-0029">Amino-acid transport</keyword>
<reference evidence="7 8" key="1">
    <citation type="journal article" date="2013" name="J. Mol. Microbiol. Biotechnol.">
        <title>Analysis of the Complete Genomes of Acholeplasma brassicae , A. palmae and A. laidlawii and Their Comparison to the Obligate Parasites from ' Candidatus Phytoplasma'.</title>
        <authorList>
            <person name="Kube M."/>
            <person name="Siewert C."/>
            <person name="Migdoll A.M."/>
            <person name="Duduk B."/>
            <person name="Holz S."/>
            <person name="Rabus R."/>
            <person name="Seemuller E."/>
            <person name="Mitrovic J."/>
            <person name="Muller I."/>
            <person name="Buttner C."/>
            <person name="Reinhardt R."/>
        </authorList>
    </citation>
    <scope>NUCLEOTIDE SEQUENCE [LARGE SCALE GENOMIC DNA]</scope>
    <source>
        <strain evidence="8">0502</strain>
    </source>
</reference>
<dbReference type="Proteomes" id="UP000032737">
    <property type="component" value="Chromosome"/>
</dbReference>
<evidence type="ECO:0000256" key="3">
    <source>
        <dbReference type="ARBA" id="ARBA00022967"/>
    </source>
</evidence>
<evidence type="ECO:0000256" key="5">
    <source>
        <dbReference type="ARBA" id="ARBA00023136"/>
    </source>
</evidence>
<dbReference type="Pfam" id="PF09383">
    <property type="entry name" value="NIL"/>
    <property type="match status" value="1"/>
</dbReference>
<dbReference type="GO" id="GO:0005524">
    <property type="term" value="F:ATP binding"/>
    <property type="evidence" value="ECO:0007669"/>
    <property type="project" value="UniProtKB-KW"/>
</dbReference>
<dbReference type="Gene3D" id="3.30.70.260">
    <property type="match status" value="1"/>
</dbReference>
<dbReference type="EMBL" id="FO681348">
    <property type="protein sequence ID" value="CCV65986.1"/>
    <property type="molecule type" value="Genomic_DNA"/>
</dbReference>
<sequence>MLKVVGLEGFENRYPKTLSGGQMQRVAIARALMNEPDYLLCDEITSSLDQETAYQILDLLKQINQQMNLTILFVSHDIDAVKYICSDVCVIEDKHVIESGKTIDLALNHQSSVSKRFLNHFDDRFLDKVTEDVYEVYFLNEINYPLISQVSKKHLVDISILYAKISEINHQSVGYLLITVSGKHKLKAIADLKEKVSVNLYV</sequence>
<dbReference type="PANTHER" id="PTHR43166:SF30">
    <property type="entry name" value="METHIONINE IMPORT ATP-BINDING PROTEIN METN"/>
    <property type="match status" value="1"/>
</dbReference>
<dbReference type="GO" id="GO:0016887">
    <property type="term" value="F:ATP hydrolysis activity"/>
    <property type="evidence" value="ECO:0007669"/>
    <property type="project" value="InterPro"/>
</dbReference>
<organism evidence="7 8">
    <name type="scientific">Acholeplasma brassicae</name>
    <dbReference type="NCBI Taxonomy" id="61635"/>
    <lineage>
        <taxon>Bacteria</taxon>
        <taxon>Bacillati</taxon>
        <taxon>Mycoplasmatota</taxon>
        <taxon>Mollicutes</taxon>
        <taxon>Acholeplasmatales</taxon>
        <taxon>Acholeplasmataceae</taxon>
        <taxon>Acholeplasma</taxon>
    </lineage>
</organism>
<dbReference type="InterPro" id="IPR027417">
    <property type="entry name" value="P-loop_NTPase"/>
</dbReference>
<keyword evidence="3" id="KW-1278">Translocase</keyword>
<keyword evidence="7" id="KW-0067">ATP-binding</keyword>
<dbReference type="SUPFAM" id="SSF55021">
    <property type="entry name" value="ACT-like"/>
    <property type="match status" value="1"/>
</dbReference>
<protein>
    <submittedName>
        <fullName evidence="7">Methionine ABC transporter, ATP-binding protein</fullName>
    </submittedName>
</protein>
<dbReference type="InterPro" id="IPR045865">
    <property type="entry name" value="ACT-like_dom_sf"/>
</dbReference>
<evidence type="ECO:0000313" key="7">
    <source>
        <dbReference type="EMBL" id="CCV65986.1"/>
    </source>
</evidence>
<evidence type="ECO:0000259" key="6">
    <source>
        <dbReference type="SMART" id="SM00930"/>
    </source>
</evidence>
<evidence type="ECO:0000256" key="4">
    <source>
        <dbReference type="ARBA" id="ARBA00022970"/>
    </source>
</evidence>
<name>U4KNX3_9MOLU</name>
<dbReference type="KEGG" id="abra:BN85309650"/>
<evidence type="ECO:0000256" key="2">
    <source>
        <dbReference type="ARBA" id="ARBA00022475"/>
    </source>
</evidence>
<evidence type="ECO:0000313" key="8">
    <source>
        <dbReference type="Proteomes" id="UP000032737"/>
    </source>
</evidence>
<dbReference type="Pfam" id="PF00005">
    <property type="entry name" value="ABC_tran"/>
    <property type="match status" value="1"/>
</dbReference>
<dbReference type="AlphaFoldDB" id="U4KNX3"/>
<dbReference type="GO" id="GO:0006865">
    <property type="term" value="P:amino acid transport"/>
    <property type="evidence" value="ECO:0007669"/>
    <property type="project" value="UniProtKB-KW"/>
</dbReference>
<dbReference type="InterPro" id="IPR018449">
    <property type="entry name" value="NIL_domain"/>
</dbReference>
<dbReference type="RefSeq" id="WP_030004848.1">
    <property type="nucleotide sequence ID" value="NC_022549.1"/>
</dbReference>
<dbReference type="SUPFAM" id="SSF52540">
    <property type="entry name" value="P-loop containing nucleoside triphosphate hydrolases"/>
    <property type="match status" value="1"/>
</dbReference>
<dbReference type="HOGENOM" id="CLU_000604_1_3_14"/>
<accession>U4KNX3</accession>
<gene>
    <name evidence="7" type="ORF">BN85309650</name>
</gene>
<proteinExistence type="predicted"/>
<dbReference type="STRING" id="61635.BN85309650"/>
<dbReference type="Gene3D" id="3.40.50.300">
    <property type="entry name" value="P-loop containing nucleotide triphosphate hydrolases"/>
    <property type="match status" value="1"/>
</dbReference>
<keyword evidence="5" id="KW-0472">Membrane</keyword>
<evidence type="ECO:0000256" key="1">
    <source>
        <dbReference type="ARBA" id="ARBA00022448"/>
    </source>
</evidence>